<dbReference type="EMBL" id="CP001841">
    <property type="protein sequence ID" value="AEF81441.1"/>
    <property type="molecule type" value="Genomic_DNA"/>
</dbReference>
<dbReference type="eggNOG" id="ENOG5032QS0">
    <property type="taxonomic scope" value="Bacteria"/>
</dbReference>
<dbReference type="PROSITE" id="PS51257">
    <property type="entry name" value="PROKAR_LIPOPROTEIN"/>
    <property type="match status" value="1"/>
</dbReference>
<dbReference type="InParanoid" id="F5Y851"/>
<dbReference type="KEGG" id="taz:TREAZ_2254"/>
<dbReference type="OrthoDB" id="9955775at2"/>
<sequence>MFKFSSQKGKFPGVKRVLPVFFISAVVFGLLLSACDLDDDDPYEDPFELNPGLIGTWEASGQGWTDTYKITATTLEHVNNFTSKIVYTYNFSENAGVIIIEYVEKPTYFDHHYNDDGTYINSDNPHEPTGNFSAVYFSALTESAAYLGAAYVYADYTQQVEAGSLNEAKEKFKPANADLYGGGTGQGGDPLEKINSSL</sequence>
<proteinExistence type="predicted"/>
<organism evidence="2 3">
    <name type="scientific">Leadbettera azotonutricia (strain ATCC BAA-888 / DSM 13862 / ZAS-9)</name>
    <name type="common">Treponema azotonutricium</name>
    <dbReference type="NCBI Taxonomy" id="545695"/>
    <lineage>
        <taxon>Bacteria</taxon>
        <taxon>Pseudomonadati</taxon>
        <taxon>Spirochaetota</taxon>
        <taxon>Spirochaetia</taxon>
        <taxon>Spirochaetales</taxon>
        <taxon>Breznakiellaceae</taxon>
        <taxon>Leadbettera</taxon>
    </lineage>
</organism>
<evidence type="ECO:0000256" key="1">
    <source>
        <dbReference type="SAM" id="MobiDB-lite"/>
    </source>
</evidence>
<keyword evidence="3" id="KW-1185">Reference proteome</keyword>
<protein>
    <recommendedName>
        <fullName evidence="4">Lipoprotein</fullName>
    </recommendedName>
</protein>
<evidence type="ECO:0000313" key="3">
    <source>
        <dbReference type="Proteomes" id="UP000009222"/>
    </source>
</evidence>
<dbReference type="STRING" id="545695.TREAZ_2254"/>
<accession>F5Y851</accession>
<name>F5Y851_LEAAZ</name>
<dbReference type="RefSeq" id="WP_015709798.1">
    <property type="nucleotide sequence ID" value="NC_015577.1"/>
</dbReference>
<dbReference type="AlphaFoldDB" id="F5Y851"/>
<reference evidence="2 3" key="2">
    <citation type="journal article" date="2011" name="ISME J.">
        <title>RNA-seq reveals cooperative metabolic interactions between two termite-gut spirochete species in co-culture.</title>
        <authorList>
            <person name="Rosenthal A.Z."/>
            <person name="Matson E.G."/>
            <person name="Eldar A."/>
            <person name="Leadbetter J.R."/>
        </authorList>
    </citation>
    <scope>NUCLEOTIDE SEQUENCE [LARGE SCALE GENOMIC DNA]</scope>
    <source>
        <strain evidence="3">ATCC BAA-888 / DSM 13862 / ZAS-9</strain>
    </source>
</reference>
<evidence type="ECO:0008006" key="4">
    <source>
        <dbReference type="Google" id="ProtNLM"/>
    </source>
</evidence>
<reference evidence="3" key="1">
    <citation type="submission" date="2009-12" db="EMBL/GenBank/DDBJ databases">
        <title>Complete sequence of Treponema azotonutricium strain ZAS-9.</title>
        <authorList>
            <person name="Tetu S.G."/>
            <person name="Matson E."/>
            <person name="Ren Q."/>
            <person name="Seshadri R."/>
            <person name="Elbourne L."/>
            <person name="Hassan K.A."/>
            <person name="Durkin A."/>
            <person name="Radune D."/>
            <person name="Mohamoud Y."/>
            <person name="Shay R."/>
            <person name="Jin S."/>
            <person name="Zhang X."/>
            <person name="Lucey K."/>
            <person name="Ballor N.R."/>
            <person name="Ottesen E."/>
            <person name="Rosenthal R."/>
            <person name="Allen A."/>
            <person name="Leadbetter J.R."/>
            <person name="Paulsen I.T."/>
        </authorList>
    </citation>
    <scope>NUCLEOTIDE SEQUENCE [LARGE SCALE GENOMIC DNA]</scope>
    <source>
        <strain evidence="3">ATCC BAA-888 / DSM 13862 / ZAS-9</strain>
    </source>
</reference>
<feature type="region of interest" description="Disordered" evidence="1">
    <location>
        <begin position="179"/>
        <end position="198"/>
    </location>
</feature>
<evidence type="ECO:0000313" key="2">
    <source>
        <dbReference type="EMBL" id="AEF81441.1"/>
    </source>
</evidence>
<dbReference type="Proteomes" id="UP000009222">
    <property type="component" value="Chromosome"/>
</dbReference>
<gene>
    <name evidence="2" type="ordered locus">TREAZ_2254</name>
</gene>
<dbReference type="HOGENOM" id="CLU_1377585_0_0_12"/>